<evidence type="ECO:0000256" key="1">
    <source>
        <dbReference type="SAM" id="MobiDB-lite"/>
    </source>
</evidence>
<sequence length="60" mass="7012">EEISKKLKSKKIDHDDTDNEAKPKSNSFDQNIYAEDEDEDYSSANRRKQVNASKQQETQH</sequence>
<feature type="non-terminal residue" evidence="2">
    <location>
        <position position="60"/>
    </location>
</feature>
<gene>
    <name evidence="2" type="ORF">SMN809_LOCUS35439</name>
</gene>
<proteinExistence type="predicted"/>
<dbReference type="EMBL" id="CAJOBI010084515">
    <property type="protein sequence ID" value="CAF4512706.1"/>
    <property type="molecule type" value="Genomic_DNA"/>
</dbReference>
<protein>
    <submittedName>
        <fullName evidence="2">Uncharacterized protein</fullName>
    </submittedName>
</protein>
<feature type="compositionally biased region" description="Basic and acidic residues" evidence="1">
    <location>
        <begin position="10"/>
        <end position="23"/>
    </location>
</feature>
<evidence type="ECO:0000313" key="3">
    <source>
        <dbReference type="Proteomes" id="UP000676336"/>
    </source>
</evidence>
<dbReference type="Proteomes" id="UP000676336">
    <property type="component" value="Unassembled WGS sequence"/>
</dbReference>
<feature type="compositionally biased region" description="Polar residues" evidence="1">
    <location>
        <begin position="50"/>
        <end position="60"/>
    </location>
</feature>
<evidence type="ECO:0000313" key="2">
    <source>
        <dbReference type="EMBL" id="CAF4512706.1"/>
    </source>
</evidence>
<organism evidence="2 3">
    <name type="scientific">Rotaria magnacalcarata</name>
    <dbReference type="NCBI Taxonomy" id="392030"/>
    <lineage>
        <taxon>Eukaryota</taxon>
        <taxon>Metazoa</taxon>
        <taxon>Spiralia</taxon>
        <taxon>Gnathifera</taxon>
        <taxon>Rotifera</taxon>
        <taxon>Eurotatoria</taxon>
        <taxon>Bdelloidea</taxon>
        <taxon>Philodinida</taxon>
        <taxon>Philodinidae</taxon>
        <taxon>Rotaria</taxon>
    </lineage>
</organism>
<reference evidence="2" key="1">
    <citation type="submission" date="2021-02" db="EMBL/GenBank/DDBJ databases">
        <authorList>
            <person name="Nowell W R."/>
        </authorList>
    </citation>
    <scope>NUCLEOTIDE SEQUENCE</scope>
</reference>
<accession>A0A8S2XT89</accession>
<feature type="region of interest" description="Disordered" evidence="1">
    <location>
        <begin position="1"/>
        <end position="60"/>
    </location>
</feature>
<comment type="caution">
    <text evidence="2">The sequence shown here is derived from an EMBL/GenBank/DDBJ whole genome shotgun (WGS) entry which is preliminary data.</text>
</comment>
<name>A0A8S2XT89_9BILA</name>
<dbReference type="AlphaFoldDB" id="A0A8S2XT89"/>
<feature type="non-terminal residue" evidence="2">
    <location>
        <position position="1"/>
    </location>
</feature>